<name>A1ZFT1_MICM2</name>
<comment type="caution">
    <text evidence="1">The sequence shown here is derived from an EMBL/GenBank/DDBJ whole genome shotgun (WGS) entry which is preliminary data.</text>
</comment>
<evidence type="ECO:0000313" key="2">
    <source>
        <dbReference type="Proteomes" id="UP000004095"/>
    </source>
</evidence>
<protein>
    <submittedName>
        <fullName evidence="1">Uncharacterized protein</fullName>
    </submittedName>
</protein>
<evidence type="ECO:0000313" key="1">
    <source>
        <dbReference type="EMBL" id="EAY30855.1"/>
    </source>
</evidence>
<dbReference type="Proteomes" id="UP000004095">
    <property type="component" value="Unassembled WGS sequence"/>
</dbReference>
<dbReference type="EMBL" id="AAWS01000005">
    <property type="protein sequence ID" value="EAY30855.1"/>
    <property type="molecule type" value="Genomic_DNA"/>
</dbReference>
<sequence length="46" mass="5699">MYTSFFAQKTLKNLTLQPLFYTNNQGLRLKIFEHRHRPIILHNYYK</sequence>
<keyword evidence="2" id="KW-1185">Reference proteome</keyword>
<proteinExistence type="predicted"/>
<gene>
    <name evidence="1" type="ORF">M23134_01179</name>
</gene>
<dbReference type="AlphaFoldDB" id="A1ZFT1"/>
<accession>A1ZFT1</accession>
<reference evidence="1 2" key="1">
    <citation type="submission" date="2007-01" db="EMBL/GenBank/DDBJ databases">
        <authorList>
            <person name="Haygood M."/>
            <person name="Podell S."/>
            <person name="Anderson C."/>
            <person name="Hopkinson B."/>
            <person name="Roe K."/>
            <person name="Barbeau K."/>
            <person name="Gaasterland T."/>
            <person name="Ferriera S."/>
            <person name="Johnson J."/>
            <person name="Kravitz S."/>
            <person name="Beeson K."/>
            <person name="Sutton G."/>
            <person name="Rogers Y.-H."/>
            <person name="Friedman R."/>
            <person name="Frazier M."/>
            <person name="Venter J.C."/>
        </authorList>
    </citation>
    <scope>NUCLEOTIDE SEQUENCE [LARGE SCALE GENOMIC DNA]</scope>
    <source>
        <strain evidence="1 2">ATCC 23134</strain>
    </source>
</reference>
<organism evidence="1 2">
    <name type="scientific">Microscilla marina ATCC 23134</name>
    <dbReference type="NCBI Taxonomy" id="313606"/>
    <lineage>
        <taxon>Bacteria</taxon>
        <taxon>Pseudomonadati</taxon>
        <taxon>Bacteroidota</taxon>
        <taxon>Cytophagia</taxon>
        <taxon>Cytophagales</taxon>
        <taxon>Microscillaceae</taxon>
        <taxon>Microscilla</taxon>
    </lineage>
</organism>